<dbReference type="PANTHER" id="PTHR43353:SF3">
    <property type="entry name" value="ALDEHYDE DEHYDROGENASE-RELATED"/>
    <property type="match status" value="1"/>
</dbReference>
<dbReference type="AlphaFoldDB" id="A0A6J7IVD0"/>
<reference evidence="3" key="1">
    <citation type="submission" date="2020-05" db="EMBL/GenBank/DDBJ databases">
        <authorList>
            <person name="Chiriac C."/>
            <person name="Salcher M."/>
            <person name="Ghai R."/>
            <person name="Kavagutti S V."/>
        </authorList>
    </citation>
    <scope>NUCLEOTIDE SEQUENCE</scope>
</reference>
<organism evidence="3">
    <name type="scientific">freshwater metagenome</name>
    <dbReference type="NCBI Taxonomy" id="449393"/>
    <lineage>
        <taxon>unclassified sequences</taxon>
        <taxon>metagenomes</taxon>
        <taxon>ecological metagenomes</taxon>
    </lineage>
</organism>
<dbReference type="InterPro" id="IPR016161">
    <property type="entry name" value="Ald_DH/histidinol_DH"/>
</dbReference>
<dbReference type="InterPro" id="IPR015590">
    <property type="entry name" value="Aldehyde_DH_dom"/>
</dbReference>
<proteinExistence type="predicted"/>
<protein>
    <submittedName>
        <fullName evidence="3">Unannotated protein</fullName>
    </submittedName>
</protein>
<feature type="domain" description="Aldehyde dehydrogenase" evidence="2">
    <location>
        <begin position="4"/>
        <end position="447"/>
    </location>
</feature>
<dbReference type="Gene3D" id="3.40.605.10">
    <property type="entry name" value="Aldehyde Dehydrogenase, Chain A, domain 1"/>
    <property type="match status" value="1"/>
</dbReference>
<gene>
    <name evidence="3" type="ORF">UFOPK3773_00459</name>
</gene>
<keyword evidence="1" id="KW-0560">Oxidoreductase</keyword>
<sequence>MPTQSVDPRTGEPFGPEIPDTTVAELERVTRAAEAAAKPWAALPSLDRAAVLRAMADALDADVERLAALADRETALGLPRLTGEVARASFTLRHFADVAESGILRSETVDAAVAGAPPAGRPELRRVLVPLGPVAVFGASNFPFAFSVAGGDTASALAAGCPVVIKAHPAHPQTSVAVFERLRAGLVACGIDPTVAQLVHGYEAGVALVDDPRIEAAAFTGSVVGGRALFDRAAARPRPIPFYGELGSINPVVVLGSAAERPSLVAEYVDSLTLGTGQFCTNPSLLLVPAGSGLTAAIAIEAAGRAPGHMVSRGVATHFAATVAQVASAQGVRRIAGELPTAPSSASGAFTMSPVVFSVSADDAIADRTVLEVECFGPSGVVVEYDSIGQLVSLLESLPGALAGCVHSEVDDPHAAAVVEAVSQRVGRVVWNGWPTGTAVALSQHHGGPYPAATNSLHTSVGGTAAFRFLRPVAFQSFPEALLPAAARA</sequence>
<evidence type="ECO:0000256" key="1">
    <source>
        <dbReference type="ARBA" id="ARBA00023002"/>
    </source>
</evidence>
<dbReference type="PANTHER" id="PTHR43353">
    <property type="entry name" value="SUCCINATE-SEMIALDEHYDE DEHYDROGENASE, MITOCHONDRIAL"/>
    <property type="match status" value="1"/>
</dbReference>
<dbReference type="EMBL" id="CAFBNF010000031">
    <property type="protein sequence ID" value="CAB4934746.1"/>
    <property type="molecule type" value="Genomic_DNA"/>
</dbReference>
<dbReference type="GO" id="GO:0016620">
    <property type="term" value="F:oxidoreductase activity, acting on the aldehyde or oxo group of donors, NAD or NADP as acceptor"/>
    <property type="evidence" value="ECO:0007669"/>
    <property type="project" value="InterPro"/>
</dbReference>
<dbReference type="InterPro" id="IPR016162">
    <property type="entry name" value="Ald_DH_N"/>
</dbReference>
<dbReference type="Pfam" id="PF00171">
    <property type="entry name" value="Aldedh"/>
    <property type="match status" value="1"/>
</dbReference>
<dbReference type="SUPFAM" id="SSF53720">
    <property type="entry name" value="ALDH-like"/>
    <property type="match status" value="1"/>
</dbReference>
<dbReference type="InterPro" id="IPR016163">
    <property type="entry name" value="Ald_DH_C"/>
</dbReference>
<accession>A0A6J7IVD0</accession>
<dbReference type="InterPro" id="IPR050740">
    <property type="entry name" value="Aldehyde_DH_Superfamily"/>
</dbReference>
<dbReference type="Gene3D" id="3.40.309.10">
    <property type="entry name" value="Aldehyde Dehydrogenase, Chain A, domain 2"/>
    <property type="match status" value="1"/>
</dbReference>
<name>A0A6J7IVD0_9ZZZZ</name>
<evidence type="ECO:0000313" key="3">
    <source>
        <dbReference type="EMBL" id="CAB4934746.1"/>
    </source>
</evidence>
<evidence type="ECO:0000259" key="2">
    <source>
        <dbReference type="Pfam" id="PF00171"/>
    </source>
</evidence>